<accession>A0ACC0MPU2</accession>
<dbReference type="Proteomes" id="UP001062846">
    <property type="component" value="Chromosome 8"/>
</dbReference>
<name>A0ACC0MPU2_RHOML</name>
<organism evidence="1 2">
    <name type="scientific">Rhododendron molle</name>
    <name type="common">Chinese azalea</name>
    <name type="synonym">Azalea mollis</name>
    <dbReference type="NCBI Taxonomy" id="49168"/>
    <lineage>
        <taxon>Eukaryota</taxon>
        <taxon>Viridiplantae</taxon>
        <taxon>Streptophyta</taxon>
        <taxon>Embryophyta</taxon>
        <taxon>Tracheophyta</taxon>
        <taxon>Spermatophyta</taxon>
        <taxon>Magnoliopsida</taxon>
        <taxon>eudicotyledons</taxon>
        <taxon>Gunneridae</taxon>
        <taxon>Pentapetalae</taxon>
        <taxon>asterids</taxon>
        <taxon>Ericales</taxon>
        <taxon>Ericaceae</taxon>
        <taxon>Ericoideae</taxon>
        <taxon>Rhodoreae</taxon>
        <taxon>Rhododendron</taxon>
    </lineage>
</organism>
<evidence type="ECO:0000313" key="1">
    <source>
        <dbReference type="EMBL" id="KAI8542318.1"/>
    </source>
</evidence>
<proteinExistence type="predicted"/>
<reference evidence="1" key="1">
    <citation type="submission" date="2022-02" db="EMBL/GenBank/DDBJ databases">
        <title>Plant Genome Project.</title>
        <authorList>
            <person name="Zhang R.-G."/>
        </authorList>
    </citation>
    <scope>NUCLEOTIDE SEQUENCE</scope>
    <source>
        <strain evidence="1">AT1</strain>
    </source>
</reference>
<evidence type="ECO:0000313" key="2">
    <source>
        <dbReference type="Proteomes" id="UP001062846"/>
    </source>
</evidence>
<protein>
    <submittedName>
        <fullName evidence="1">Uncharacterized protein</fullName>
    </submittedName>
</protein>
<gene>
    <name evidence="1" type="ORF">RHMOL_Rhmol08G0129000</name>
</gene>
<comment type="caution">
    <text evidence="1">The sequence shown here is derived from an EMBL/GenBank/DDBJ whole genome shotgun (WGS) entry which is preliminary data.</text>
</comment>
<dbReference type="EMBL" id="CM046395">
    <property type="protein sequence ID" value="KAI8542318.1"/>
    <property type="molecule type" value="Genomic_DNA"/>
</dbReference>
<sequence>MADDALNPETPPLNSDQASFEATVGSTVQGGPESSCNHSNVETSGLASDGDREKSLGYAEELMERGSKAAEANDYAEATECYSRALEIRVAHYGELAPECVNMYYKYGCALLYKAQEEGDPLATVPKKEGESQQLSAKSGPVSNNGELEETSNPERVPANACSGKDQEDDEEESEAESAEGDEDESDLDLAWKMLDVARAIVEKHLGDTMEKVDILSALAEVALEREDIETSLSDYLRALDILERLVEPDSRRIAELYPFEGCKVELEMIFIHGYLSIERNFRICLCLEIGSKAQEAIPYCQKAISICKTRVQRLSSDLKCSSEPTMPDCMVQLSSSGFQSNDSVTDKEAEIETLNDLSGELEKKASNSYQSSRFDMTYCRKRFNLHEFLEDLQQLVSNPTSILSDILEMISAKARGTENPPPAMSSSQLGVSSSSGNLDSPTVSTQTNGAAGVTNLGVVGRGVKRVVMNSITVESSPLKKPGLDLTADKGDGNAS</sequence>
<keyword evidence="2" id="KW-1185">Reference proteome</keyword>